<keyword evidence="2" id="KW-1185">Reference proteome</keyword>
<name>A0AAV5T7G6_9BILA</name>
<dbReference type="AlphaFoldDB" id="A0AAV5T7G6"/>
<proteinExistence type="predicted"/>
<evidence type="ECO:0000313" key="1">
    <source>
        <dbReference type="EMBL" id="GMS90892.1"/>
    </source>
</evidence>
<feature type="non-terminal residue" evidence="1">
    <location>
        <position position="1"/>
    </location>
</feature>
<comment type="caution">
    <text evidence="1">The sequence shown here is derived from an EMBL/GenBank/DDBJ whole genome shotgun (WGS) entry which is preliminary data.</text>
</comment>
<feature type="non-terminal residue" evidence="1">
    <location>
        <position position="70"/>
    </location>
</feature>
<reference evidence="1" key="1">
    <citation type="submission" date="2023-10" db="EMBL/GenBank/DDBJ databases">
        <title>Genome assembly of Pristionchus species.</title>
        <authorList>
            <person name="Yoshida K."/>
            <person name="Sommer R.J."/>
        </authorList>
    </citation>
    <scope>NUCLEOTIDE SEQUENCE</scope>
    <source>
        <strain evidence="1">RS0144</strain>
    </source>
</reference>
<gene>
    <name evidence="1" type="ORF">PENTCL1PPCAC_13067</name>
</gene>
<accession>A0AAV5T7G6</accession>
<sequence length="70" mass="8112">VSPPPLLLTHNVLVWPTAACRLLHQGHGCLPRRSNPLEQRGGIRTRRRYRIPRGISDDTRSIRKNVYEIF</sequence>
<protein>
    <recommendedName>
        <fullName evidence="3">Ribosomal protein</fullName>
    </recommendedName>
</protein>
<organism evidence="1 2">
    <name type="scientific">Pristionchus entomophagus</name>
    <dbReference type="NCBI Taxonomy" id="358040"/>
    <lineage>
        <taxon>Eukaryota</taxon>
        <taxon>Metazoa</taxon>
        <taxon>Ecdysozoa</taxon>
        <taxon>Nematoda</taxon>
        <taxon>Chromadorea</taxon>
        <taxon>Rhabditida</taxon>
        <taxon>Rhabditina</taxon>
        <taxon>Diplogasteromorpha</taxon>
        <taxon>Diplogasteroidea</taxon>
        <taxon>Neodiplogasteridae</taxon>
        <taxon>Pristionchus</taxon>
    </lineage>
</organism>
<dbReference type="Proteomes" id="UP001432027">
    <property type="component" value="Unassembled WGS sequence"/>
</dbReference>
<evidence type="ECO:0008006" key="3">
    <source>
        <dbReference type="Google" id="ProtNLM"/>
    </source>
</evidence>
<dbReference type="EMBL" id="BTSX01000003">
    <property type="protein sequence ID" value="GMS90892.1"/>
    <property type="molecule type" value="Genomic_DNA"/>
</dbReference>
<evidence type="ECO:0000313" key="2">
    <source>
        <dbReference type="Proteomes" id="UP001432027"/>
    </source>
</evidence>